<dbReference type="InterPro" id="IPR044144">
    <property type="entry name" value="SAF_UxaA/GarD"/>
</dbReference>
<dbReference type="SMART" id="SM00858">
    <property type="entry name" value="SAF"/>
    <property type="match status" value="1"/>
</dbReference>
<organism evidence="1 2">
    <name type="scientific">Fusobacterium animalis</name>
    <dbReference type="NCBI Taxonomy" id="76859"/>
    <lineage>
        <taxon>Bacteria</taxon>
        <taxon>Fusobacteriati</taxon>
        <taxon>Fusobacteriota</taxon>
        <taxon>Fusobacteriia</taxon>
        <taxon>Fusobacteriales</taxon>
        <taxon>Fusobacteriaceae</taxon>
        <taxon>Fusobacterium</taxon>
    </lineage>
</organism>
<dbReference type="Gene3D" id="2.30.130.110">
    <property type="match status" value="1"/>
</dbReference>
<gene>
    <name evidence="1" type="ORF">CI114_02925</name>
</gene>
<protein>
    <submittedName>
        <fullName evidence="1">Hydrolase</fullName>
    </submittedName>
</protein>
<dbReference type="PANTHER" id="PTHR30536">
    <property type="entry name" value="ALTRONATE/GALACTARATE DEHYDRATASE"/>
    <property type="match status" value="1"/>
</dbReference>
<evidence type="ECO:0000313" key="2">
    <source>
        <dbReference type="Proteomes" id="UP000230719"/>
    </source>
</evidence>
<dbReference type="GO" id="GO:0019698">
    <property type="term" value="P:D-galacturonate catabolic process"/>
    <property type="evidence" value="ECO:0007669"/>
    <property type="project" value="TreeGrafter"/>
</dbReference>
<dbReference type="InterPro" id="IPR052172">
    <property type="entry name" value="UxaA_altronate/galactarate_dh"/>
</dbReference>
<reference evidence="1 2" key="1">
    <citation type="submission" date="2017-08" db="EMBL/GenBank/DDBJ databases">
        <title>Analysis of Fusobacterium persistence and antibiotic response in human colorectal.</title>
        <authorList>
            <person name="Bullman S."/>
        </authorList>
    </citation>
    <scope>NUCLEOTIDE SEQUENCE [LARGE SCALE GENOMIC DNA]</scope>
    <source>
        <strain evidence="1 2">P2_CP</strain>
    </source>
</reference>
<dbReference type="Proteomes" id="UP000230719">
    <property type="component" value="Unassembled WGS sequence"/>
</dbReference>
<name>A0A2G9FIJ7_9FUSO</name>
<dbReference type="GO" id="GO:0016787">
    <property type="term" value="F:hydrolase activity"/>
    <property type="evidence" value="ECO:0007669"/>
    <property type="project" value="UniProtKB-KW"/>
</dbReference>
<dbReference type="InterPro" id="IPR013974">
    <property type="entry name" value="SAF"/>
</dbReference>
<dbReference type="AlphaFoldDB" id="A0A2G9FIJ7"/>
<comment type="caution">
    <text evidence="1">The sequence shown here is derived from an EMBL/GenBank/DDBJ whole genome shotgun (WGS) entry which is preliminary data.</text>
</comment>
<keyword evidence="1" id="KW-0378">Hydrolase</keyword>
<dbReference type="PANTHER" id="PTHR30536:SF5">
    <property type="entry name" value="ALTRONATE DEHYDRATASE"/>
    <property type="match status" value="1"/>
</dbReference>
<sequence>MINAMIIDEKDNVAVAIEEIKLGDECTYKIENSFFSIKAINNIPIYHKFATRDISKGEVIVKYGEHIGIASKDIKKGEYVHTHNVEDHRENL</sequence>
<dbReference type="CDD" id="cd11613">
    <property type="entry name" value="SAF_AH_GD"/>
    <property type="match status" value="1"/>
</dbReference>
<dbReference type="EMBL" id="NPND01000006">
    <property type="protein sequence ID" value="PIM92967.1"/>
    <property type="molecule type" value="Genomic_DNA"/>
</dbReference>
<evidence type="ECO:0000313" key="1">
    <source>
        <dbReference type="EMBL" id="PIM92967.1"/>
    </source>
</evidence>
<accession>A0A2G9FIJ7</accession>
<proteinExistence type="predicted"/>